<dbReference type="Pfam" id="PF13561">
    <property type="entry name" value="adh_short_C2"/>
    <property type="match status" value="1"/>
</dbReference>
<comment type="similarity">
    <text evidence="1">Belongs to the short-chain dehydrogenases/reductases (SDR) family.</text>
</comment>
<dbReference type="InterPro" id="IPR051122">
    <property type="entry name" value="SDR_DHRS6-like"/>
</dbReference>
<dbReference type="PANTHER" id="PTHR43477:SF1">
    <property type="entry name" value="DIHYDROANTICAPSIN 7-DEHYDROGENASE"/>
    <property type="match status" value="1"/>
</dbReference>
<proteinExistence type="inferred from homology"/>
<evidence type="ECO:0000256" key="1">
    <source>
        <dbReference type="ARBA" id="ARBA00006484"/>
    </source>
</evidence>
<dbReference type="Gene3D" id="3.40.50.720">
    <property type="entry name" value="NAD(P)-binding Rossmann-like Domain"/>
    <property type="match status" value="1"/>
</dbReference>
<dbReference type="SUPFAM" id="SSF51735">
    <property type="entry name" value="NAD(P)-binding Rossmann-fold domains"/>
    <property type="match status" value="1"/>
</dbReference>
<organism evidence="3 4">
    <name type="scientific">Chitinophaga filiformis</name>
    <name type="common">Myxococcus filiformis</name>
    <name type="synonym">Flexibacter filiformis</name>
    <dbReference type="NCBI Taxonomy" id="104663"/>
    <lineage>
        <taxon>Bacteria</taxon>
        <taxon>Pseudomonadati</taxon>
        <taxon>Bacteroidota</taxon>
        <taxon>Chitinophagia</taxon>
        <taxon>Chitinophagales</taxon>
        <taxon>Chitinophagaceae</taxon>
        <taxon>Chitinophaga</taxon>
    </lineage>
</organism>
<name>A0A1G8A469_CHIFI</name>
<evidence type="ECO:0000256" key="2">
    <source>
        <dbReference type="ARBA" id="ARBA00023002"/>
    </source>
</evidence>
<keyword evidence="2" id="KW-0560">Oxidoreductase</keyword>
<reference evidence="3 4" key="1">
    <citation type="submission" date="2016-10" db="EMBL/GenBank/DDBJ databases">
        <authorList>
            <person name="de Groot N.N."/>
        </authorList>
    </citation>
    <scope>NUCLEOTIDE SEQUENCE [LARGE SCALE GENOMIC DNA]</scope>
    <source>
        <strain evidence="3 4">DSM 527</strain>
    </source>
</reference>
<dbReference type="Proteomes" id="UP000199045">
    <property type="component" value="Unassembled WGS sequence"/>
</dbReference>
<dbReference type="STRING" id="104663.SAMN04488121_109114"/>
<dbReference type="PRINTS" id="PR00081">
    <property type="entry name" value="GDHRDH"/>
</dbReference>
<sequence length="247" mass="26223">MESQQTNKTALTGKRVIVLGGSSGLGLATAIAAAAEGAKVVIVSGNQQRINEALNRLPAGSEGYAVDLSHEQNIQSFFEKAGSFDHLVYTAGENIVLNTMKDINLEQAHTFFNLRYWGALAAVKYGAPHINKGGSINLTGGIASPRPNTGWGIAASICGAMEGFTRAMAVELAPIRVNQVSPGVIRTNLWNSMSAEDRENLYTSVGNSLLVKRVGEAEDIAQAFLYMMKQQFATGHILTVDGGAVLI</sequence>
<dbReference type="GO" id="GO:0016491">
    <property type="term" value="F:oxidoreductase activity"/>
    <property type="evidence" value="ECO:0007669"/>
    <property type="project" value="UniProtKB-KW"/>
</dbReference>
<dbReference type="AlphaFoldDB" id="A0A1G8A469"/>
<dbReference type="InterPro" id="IPR036291">
    <property type="entry name" value="NAD(P)-bd_dom_sf"/>
</dbReference>
<dbReference type="EMBL" id="FNBN01000009">
    <property type="protein sequence ID" value="SDH15718.1"/>
    <property type="molecule type" value="Genomic_DNA"/>
</dbReference>
<evidence type="ECO:0000313" key="3">
    <source>
        <dbReference type="EMBL" id="SDH15718.1"/>
    </source>
</evidence>
<gene>
    <name evidence="3" type="ORF">SAMN04488121_109114</name>
</gene>
<protein>
    <submittedName>
        <fullName evidence="3">NAD(P)-dependent dehydrogenase, short-chain alcohol dehydrogenase family</fullName>
    </submittedName>
</protein>
<accession>A0A1G8A469</accession>
<dbReference type="OrthoDB" id="9806974at2"/>
<dbReference type="InterPro" id="IPR002347">
    <property type="entry name" value="SDR_fam"/>
</dbReference>
<dbReference type="CDD" id="cd11731">
    <property type="entry name" value="Lin1944_like_SDR_c"/>
    <property type="match status" value="1"/>
</dbReference>
<dbReference type="PANTHER" id="PTHR43477">
    <property type="entry name" value="DIHYDROANTICAPSIN 7-DEHYDROGENASE"/>
    <property type="match status" value="1"/>
</dbReference>
<evidence type="ECO:0000313" key="4">
    <source>
        <dbReference type="Proteomes" id="UP000199045"/>
    </source>
</evidence>
<dbReference type="RefSeq" id="WP_089836873.1">
    <property type="nucleotide sequence ID" value="NZ_FNBN01000009.1"/>
</dbReference>